<keyword evidence="1" id="KW-1133">Transmembrane helix</keyword>
<feature type="transmembrane region" description="Helical" evidence="1">
    <location>
        <begin position="20"/>
        <end position="37"/>
    </location>
</feature>
<dbReference type="Proteomes" id="UP000003346">
    <property type="component" value="Unassembled WGS sequence"/>
</dbReference>
<proteinExistence type="predicted"/>
<comment type="caution">
    <text evidence="2">The sequence shown here is derived from an EMBL/GenBank/DDBJ whole genome shotgun (WGS) entry which is preliminary data.</text>
</comment>
<keyword evidence="1" id="KW-0812">Transmembrane</keyword>
<reference evidence="2 3" key="1">
    <citation type="submission" date="2006-11" db="EMBL/GenBank/DDBJ databases">
        <authorList>
            <consortium name="Laboratoire de Microbiologie (Universite Bourgogne)"/>
            <consortium name="GENOME Express"/>
            <consortium name="UMR Oenologie Ampelologie (Universite Bordeaux 2)"/>
            <person name="Guzzo J."/>
        </authorList>
    </citation>
    <scope>NUCLEOTIDE SEQUENCE [LARGE SCALE GENOMIC DNA]</scope>
    <source>
        <strain evidence="2 3">ATCC BAA-1163</strain>
    </source>
</reference>
<sequence>MELRLMAVMCRNNSFTLLESVIVLLLVCSLCCLAVRIPHKSKEKIEKDFLNDYQSFFNQAQLSAQRDNHDLKFIFSKKKIEFIDQRGGQHLLNIPKELIGPKDKIVIKANGYVAPATISFCDPQGGRQFALIYSLGFGNYRMEKYE</sequence>
<gene>
    <name evidence="2" type="primary">comGD</name>
    <name evidence="2" type="ORF">OENOO_53041</name>
</gene>
<keyword evidence="1" id="KW-0472">Membrane</keyword>
<dbReference type="EMBL" id="AAUV01000048">
    <property type="protein sequence ID" value="EAV39561.1"/>
    <property type="molecule type" value="Genomic_DNA"/>
</dbReference>
<evidence type="ECO:0000256" key="1">
    <source>
        <dbReference type="SAM" id="Phobius"/>
    </source>
</evidence>
<dbReference type="AlphaFoldDB" id="A0NIX9"/>
<accession>A0NIX9</accession>
<evidence type="ECO:0000313" key="2">
    <source>
        <dbReference type="EMBL" id="EAV39561.1"/>
    </source>
</evidence>
<name>A0NIX9_OENOE</name>
<organism evidence="2 3">
    <name type="scientific">Oenococcus oeni ATCC BAA-1163</name>
    <dbReference type="NCBI Taxonomy" id="379360"/>
    <lineage>
        <taxon>Bacteria</taxon>
        <taxon>Bacillati</taxon>
        <taxon>Bacillota</taxon>
        <taxon>Bacilli</taxon>
        <taxon>Lactobacillales</taxon>
        <taxon>Lactobacillaceae</taxon>
        <taxon>Oenococcus</taxon>
    </lineage>
</organism>
<protein>
    <submittedName>
        <fullName evidence="2">ComG operon protein 4</fullName>
    </submittedName>
</protein>
<dbReference type="HOGENOM" id="CLU_148634_0_0_9"/>
<evidence type="ECO:0000313" key="3">
    <source>
        <dbReference type="Proteomes" id="UP000003346"/>
    </source>
</evidence>